<dbReference type="InterPro" id="IPR015422">
    <property type="entry name" value="PyrdxlP-dep_Trfase_small"/>
</dbReference>
<proteinExistence type="inferred from homology"/>
<gene>
    <name evidence="4" type="ORF">ASILVAE211_16405</name>
</gene>
<organism evidence="4 5">
    <name type="scientific">Acidisoma silvae</name>
    <dbReference type="NCBI Taxonomy" id="2802396"/>
    <lineage>
        <taxon>Bacteria</taxon>
        <taxon>Pseudomonadati</taxon>
        <taxon>Pseudomonadota</taxon>
        <taxon>Alphaproteobacteria</taxon>
        <taxon>Acetobacterales</taxon>
        <taxon>Acidocellaceae</taxon>
        <taxon>Acidisoma</taxon>
    </lineage>
</organism>
<dbReference type="SUPFAM" id="SSF53383">
    <property type="entry name" value="PLP-dependent transferases"/>
    <property type="match status" value="1"/>
</dbReference>
<dbReference type="PROSITE" id="PS00600">
    <property type="entry name" value="AA_TRANSFER_CLASS_3"/>
    <property type="match status" value="1"/>
</dbReference>
<dbReference type="InterPro" id="IPR049704">
    <property type="entry name" value="Aminotrans_3_PPA_site"/>
</dbReference>
<evidence type="ECO:0000256" key="1">
    <source>
        <dbReference type="ARBA" id="ARBA00001933"/>
    </source>
</evidence>
<dbReference type="EMBL" id="JAESVB010000008">
    <property type="protein sequence ID" value="MCB8876775.1"/>
    <property type="molecule type" value="Genomic_DNA"/>
</dbReference>
<comment type="cofactor">
    <cofactor evidence="1">
        <name>pyridoxal 5'-phosphate</name>
        <dbReference type="ChEBI" id="CHEBI:597326"/>
    </cofactor>
</comment>
<evidence type="ECO:0000256" key="2">
    <source>
        <dbReference type="ARBA" id="ARBA00022898"/>
    </source>
</evidence>
<sequence>MTSSTALVGGISSAGRALPLLDGAALQIDRSAGAYLWDDAGRRYVDTALGFGGTILGHAPEGVIAAVEKALRDGPLPAFGHAREEAAAAALAAQTGALSQVVFTNSGSEAVHLACRIARAVTGRRRVAKIAAGYDGWYDEIAFGNAGTPEADLARNSRPEQGDIVLLRYNDKADTEALFRDYPDIACVIAEPVLANAGCILPAPGYLAHLQETARRHGALFIMDEVLTGFRLHAGLTSHTMGLDPDMATVGKAIGSGIAVAGVLGKPAVMEALTDGRAIRAGTYSGNPIACAGVIATMEALKTADYPALLAAGAGLRTRIEARFNGLGMAAVTTGLNDVFTLWFTDQAPQSYGDAARVARPDLTLALHKAMRRHDALVMPSPYGRVYLSFAHLPKAVAELGDSFDAAAAELAQAA</sequence>
<reference evidence="4" key="1">
    <citation type="journal article" date="2021" name="Microorganisms">
        <title>Acidisoma silvae sp. nov. and Acidisomacellulosilytica sp. nov., Two Acidophilic Bacteria Isolated from Decaying Wood, Hydrolyzing Cellulose and Producing Poly-3-hydroxybutyrate.</title>
        <authorList>
            <person name="Mieszkin S."/>
            <person name="Pouder E."/>
            <person name="Uroz S."/>
            <person name="Simon-Colin C."/>
            <person name="Alain K."/>
        </authorList>
    </citation>
    <scope>NUCLEOTIDE SEQUENCE</scope>
    <source>
        <strain evidence="4">HW T2.11</strain>
    </source>
</reference>
<dbReference type="Pfam" id="PF00202">
    <property type="entry name" value="Aminotran_3"/>
    <property type="match status" value="1"/>
</dbReference>
<accession>A0A963YTK1</accession>
<dbReference type="AlphaFoldDB" id="A0A963YTK1"/>
<dbReference type="PANTHER" id="PTHR43713:SF3">
    <property type="entry name" value="GLUTAMATE-1-SEMIALDEHYDE 2,1-AMINOMUTASE 1, CHLOROPLASTIC-RELATED"/>
    <property type="match status" value="1"/>
</dbReference>
<dbReference type="PANTHER" id="PTHR43713">
    <property type="entry name" value="GLUTAMATE-1-SEMIALDEHYDE 2,1-AMINOMUTASE"/>
    <property type="match status" value="1"/>
</dbReference>
<comment type="caution">
    <text evidence="4">The sequence shown here is derived from an EMBL/GenBank/DDBJ whole genome shotgun (WGS) entry which is preliminary data.</text>
</comment>
<keyword evidence="5" id="KW-1185">Reference proteome</keyword>
<dbReference type="RefSeq" id="WP_227322434.1">
    <property type="nucleotide sequence ID" value="NZ_JAESVB010000008.1"/>
</dbReference>
<reference evidence="4" key="2">
    <citation type="submission" date="2021-01" db="EMBL/GenBank/DDBJ databases">
        <authorList>
            <person name="Mieszkin S."/>
            <person name="Pouder E."/>
            <person name="Alain K."/>
        </authorList>
    </citation>
    <scope>NUCLEOTIDE SEQUENCE</scope>
    <source>
        <strain evidence="4">HW T2.11</strain>
    </source>
</reference>
<keyword evidence="2 3" id="KW-0663">Pyridoxal phosphate</keyword>
<evidence type="ECO:0000313" key="5">
    <source>
        <dbReference type="Proteomes" id="UP000708298"/>
    </source>
</evidence>
<dbReference type="Gene3D" id="3.40.640.10">
    <property type="entry name" value="Type I PLP-dependent aspartate aminotransferase-like (Major domain)"/>
    <property type="match status" value="1"/>
</dbReference>
<name>A0A963YTK1_9PROT</name>
<evidence type="ECO:0000313" key="4">
    <source>
        <dbReference type="EMBL" id="MCB8876775.1"/>
    </source>
</evidence>
<comment type="similarity">
    <text evidence="3">Belongs to the class-III pyridoxal-phosphate-dependent aminotransferase family.</text>
</comment>
<dbReference type="Proteomes" id="UP000708298">
    <property type="component" value="Unassembled WGS sequence"/>
</dbReference>
<evidence type="ECO:0000256" key="3">
    <source>
        <dbReference type="RuleBase" id="RU003560"/>
    </source>
</evidence>
<protein>
    <submittedName>
        <fullName evidence="4">Aminotransferase class III-fold pyridoxal phosphate-dependent enzyme</fullName>
    </submittedName>
</protein>
<dbReference type="InterPro" id="IPR015421">
    <property type="entry name" value="PyrdxlP-dep_Trfase_major"/>
</dbReference>
<dbReference type="Gene3D" id="3.90.1150.10">
    <property type="entry name" value="Aspartate Aminotransferase, domain 1"/>
    <property type="match status" value="1"/>
</dbReference>
<dbReference type="GO" id="GO:0030170">
    <property type="term" value="F:pyridoxal phosphate binding"/>
    <property type="evidence" value="ECO:0007669"/>
    <property type="project" value="InterPro"/>
</dbReference>
<keyword evidence="4" id="KW-0032">Aminotransferase</keyword>
<dbReference type="InterPro" id="IPR005814">
    <property type="entry name" value="Aminotrans_3"/>
</dbReference>
<dbReference type="GO" id="GO:0008483">
    <property type="term" value="F:transaminase activity"/>
    <property type="evidence" value="ECO:0007669"/>
    <property type="project" value="UniProtKB-KW"/>
</dbReference>
<dbReference type="InterPro" id="IPR015424">
    <property type="entry name" value="PyrdxlP-dep_Trfase"/>
</dbReference>
<keyword evidence="4" id="KW-0808">Transferase</keyword>